<evidence type="ECO:0000259" key="13">
    <source>
        <dbReference type="Pfam" id="PF21365"/>
    </source>
</evidence>
<evidence type="ECO:0000256" key="4">
    <source>
        <dbReference type="ARBA" id="ARBA00022729"/>
    </source>
</evidence>
<dbReference type="Pfam" id="PF21365">
    <property type="entry name" value="Glyco_hydro_31_3rd"/>
    <property type="match status" value="1"/>
</dbReference>
<evidence type="ECO:0000256" key="2">
    <source>
        <dbReference type="ARBA" id="ARBA00007806"/>
    </source>
</evidence>
<dbReference type="PROSITE" id="PS00707">
    <property type="entry name" value="GLYCOSYL_HYDROL_F31_2"/>
    <property type="match status" value="1"/>
</dbReference>
<dbReference type="Proteomes" id="UP000664534">
    <property type="component" value="Unassembled WGS sequence"/>
</dbReference>
<keyword evidence="5 9" id="KW-0378">Hydrolase</keyword>
<evidence type="ECO:0000259" key="11">
    <source>
        <dbReference type="Pfam" id="PF01055"/>
    </source>
</evidence>
<dbReference type="SUPFAM" id="SSF74650">
    <property type="entry name" value="Galactose mutarotase-like"/>
    <property type="match status" value="1"/>
</dbReference>
<keyword evidence="6" id="KW-0325">Glycoprotein</keyword>
<keyword evidence="10" id="KW-1133">Transmembrane helix</keyword>
<dbReference type="InterPro" id="IPR011013">
    <property type="entry name" value="Gal_mutarotase_sf_dom"/>
</dbReference>
<feature type="domain" description="Glycoside hydrolase family 31 TIM barrel" evidence="11">
    <location>
        <begin position="396"/>
        <end position="821"/>
    </location>
</feature>
<evidence type="ECO:0000256" key="3">
    <source>
        <dbReference type="ARBA" id="ARBA00012741"/>
    </source>
</evidence>
<dbReference type="InterPro" id="IPR017853">
    <property type="entry name" value="GH"/>
</dbReference>
<dbReference type="Pfam" id="PF01055">
    <property type="entry name" value="Glyco_hydro_31_2nd"/>
    <property type="match status" value="1"/>
</dbReference>
<sequence length="1052" mass="114086">MDASTPWLVECVFLLSSSISILDLAFAAAPLLALIYLVFILAYASGCLKLRTPNPRMFHSPFSTYNLFIFATLQLNRFSNAQDVTSSTTLLAGTPTNFRPIFTVPPSADVGATLIPNIEDQQAKDAQDVCPGYTASSVARNPLGLTATLILAGPACNVYGNDIFALNLTVQHQSADRLAIRITPAVIDASNSSYYNLPSYIVHQPTPDIDANSTSLSSDLTFVWSNDPTFSFSVYRVSTGDPLFSTVGTKLVFEDQFVEFASTLPQNYNLYGLGETIHALRLGNNFTKTIYAADTGDTIDTNLYGSHPFYLDTRYYETDGNGNLSLVTTNETNATADYVAFSHGVYNRNSHGQEILLRPTNITWRLLGGSIDMYIFAGPTQPEITAAYQMSAVGLPPMQQYFTLGFHQCRWGYANWTVLQSVVDNYEAFAIPLENIWTDIDYMSQYRDFDNDPVRFNYSEGEAFLSALHASGKHYIPIIDSAIYVPNPSNTSDNYSTFDNGNATGAFITNPDGSLYIGDVWPGYTVFPDWISGGAGQWWINEMVSWRSKLAFDGAWIDMSEASSFCVGSCGSGNITMNPVHPSFALPGEPGDVIYGYPEGFNVTNATEAASASSAAASQSSAFATSSSSGRTTYLRTTPTPGVRDVNHPPYVINNVQGDLAVHAISPNATHADGTQEYELHNLFGHQILNATYHALLAAIPNVRPFIIGRSTFAGSGKWAGHWGGDNTSLFAYMFFSIPQALSFSLFGIPMFGVDTCGFNGNSDEELCNRWMQLSAFFPFYRNHNTLSANSQEAYVWSSVIDASKTAMNIRYQLLPYIYTLFYLAHNTGSTVMRALAWEFPHDPSLAAADRQFFLGPAILVTPVLDQGATTVDGVFPGVGKGEVYYDWYTLAAVNASAGENVTIDAPLGHIPVYIRGNNVIPTQEPALVTRDARKNPWGLIAALSLEGSAAGSLYVDDGESLVPNATLYVEFTASNNALYASGRGTYQDTNPLANVTVLGVQSAVTDVSLNGVAVPGSSVSYNASSKALAVTGLNNATSAGAWSEDWVLRWG</sequence>
<dbReference type="Gene3D" id="2.60.40.1180">
    <property type="entry name" value="Golgi alpha-mannosidase II"/>
    <property type="match status" value="2"/>
</dbReference>
<dbReference type="Gene3D" id="2.60.40.1760">
    <property type="entry name" value="glycosyl hydrolase (family 31)"/>
    <property type="match status" value="1"/>
</dbReference>
<keyword evidence="15" id="KW-1185">Reference proteome</keyword>
<accession>A0A8H3I8Q0</accession>
<dbReference type="InterPro" id="IPR000322">
    <property type="entry name" value="Glyco_hydro_31_TIM"/>
</dbReference>
<evidence type="ECO:0000256" key="9">
    <source>
        <dbReference type="RuleBase" id="RU361185"/>
    </source>
</evidence>
<dbReference type="InterPro" id="IPR013780">
    <property type="entry name" value="Glyco_hydro_b"/>
</dbReference>
<dbReference type="FunFam" id="2.60.40.1180:FF:000001">
    <property type="entry name" value="Maltase-glucoamylase, intestinal"/>
    <property type="match status" value="1"/>
</dbReference>
<evidence type="ECO:0000313" key="15">
    <source>
        <dbReference type="Proteomes" id="UP000664534"/>
    </source>
</evidence>
<dbReference type="InterPro" id="IPR030459">
    <property type="entry name" value="Glyco_hydro_31_CS"/>
</dbReference>
<keyword evidence="7 9" id="KW-0326">Glycosidase</keyword>
<protein>
    <recommendedName>
        <fullName evidence="3">alpha-glucosidase</fullName>
        <ecNumber evidence="3">3.2.1.20</ecNumber>
    </recommendedName>
    <alternativeName>
        <fullName evidence="8">Maltase</fullName>
    </alternativeName>
</protein>
<keyword evidence="10" id="KW-0472">Membrane</keyword>
<organism evidence="14 15">
    <name type="scientific">Imshaugia aleurites</name>
    <dbReference type="NCBI Taxonomy" id="172621"/>
    <lineage>
        <taxon>Eukaryota</taxon>
        <taxon>Fungi</taxon>
        <taxon>Dikarya</taxon>
        <taxon>Ascomycota</taxon>
        <taxon>Pezizomycotina</taxon>
        <taxon>Lecanoromycetes</taxon>
        <taxon>OSLEUM clade</taxon>
        <taxon>Lecanoromycetidae</taxon>
        <taxon>Lecanorales</taxon>
        <taxon>Lecanorineae</taxon>
        <taxon>Parmeliaceae</taxon>
        <taxon>Imshaugia</taxon>
    </lineage>
</organism>
<evidence type="ECO:0000256" key="1">
    <source>
        <dbReference type="ARBA" id="ARBA00001657"/>
    </source>
</evidence>
<dbReference type="InterPro" id="IPR048395">
    <property type="entry name" value="Glyco_hydro_31_C"/>
</dbReference>
<name>A0A8H3I8Q0_9LECA</name>
<feature type="transmembrane region" description="Helical" evidence="10">
    <location>
        <begin position="24"/>
        <end position="45"/>
    </location>
</feature>
<dbReference type="PANTHER" id="PTHR22762">
    <property type="entry name" value="ALPHA-GLUCOSIDASE"/>
    <property type="match status" value="1"/>
</dbReference>
<comment type="caution">
    <text evidence="14">The sequence shown here is derived from an EMBL/GenBank/DDBJ whole genome shotgun (WGS) entry which is preliminary data.</text>
</comment>
<reference evidence="14" key="1">
    <citation type="submission" date="2021-03" db="EMBL/GenBank/DDBJ databases">
        <authorList>
            <person name="Tagirdzhanova G."/>
        </authorList>
    </citation>
    <scope>NUCLEOTIDE SEQUENCE</scope>
</reference>
<dbReference type="EC" id="3.2.1.20" evidence="3"/>
<evidence type="ECO:0000256" key="7">
    <source>
        <dbReference type="ARBA" id="ARBA00023295"/>
    </source>
</evidence>
<proteinExistence type="inferred from homology"/>
<keyword evidence="10" id="KW-0812">Transmembrane</keyword>
<comment type="catalytic activity">
    <reaction evidence="1">
        <text>Hydrolysis of terminal, non-reducing (1-&gt;4)-linked alpha-D-glucose residues with release of alpha-D-glucose.</text>
        <dbReference type="EC" id="3.2.1.20"/>
    </reaction>
</comment>
<evidence type="ECO:0000256" key="8">
    <source>
        <dbReference type="ARBA" id="ARBA00041343"/>
    </source>
</evidence>
<dbReference type="GO" id="GO:0004558">
    <property type="term" value="F:alpha-1,4-glucosidase activity"/>
    <property type="evidence" value="ECO:0007669"/>
    <property type="project" value="UniProtKB-EC"/>
</dbReference>
<dbReference type="InterPro" id="IPR025887">
    <property type="entry name" value="Glyco_hydro_31_N_dom"/>
</dbReference>
<evidence type="ECO:0000313" key="14">
    <source>
        <dbReference type="EMBL" id="CAF9919057.1"/>
    </source>
</evidence>
<evidence type="ECO:0000259" key="12">
    <source>
        <dbReference type="Pfam" id="PF13802"/>
    </source>
</evidence>
<feature type="domain" description="Glycosyl hydrolase family 31 C-terminal" evidence="13">
    <location>
        <begin position="829"/>
        <end position="921"/>
    </location>
</feature>
<dbReference type="Pfam" id="PF13802">
    <property type="entry name" value="Gal_mutarotas_2"/>
    <property type="match status" value="1"/>
</dbReference>
<keyword evidence="4" id="KW-0732">Signal</keyword>
<evidence type="ECO:0000256" key="6">
    <source>
        <dbReference type="ARBA" id="ARBA00023180"/>
    </source>
</evidence>
<comment type="similarity">
    <text evidence="2 9">Belongs to the glycosyl hydrolase 31 family.</text>
</comment>
<dbReference type="Gene3D" id="3.20.20.80">
    <property type="entry name" value="Glycosidases"/>
    <property type="match status" value="2"/>
</dbReference>
<feature type="domain" description="Glycoside hydrolase family 31 N-terminal" evidence="12">
    <location>
        <begin position="227"/>
        <end position="314"/>
    </location>
</feature>
<dbReference type="GO" id="GO:0030246">
    <property type="term" value="F:carbohydrate binding"/>
    <property type="evidence" value="ECO:0007669"/>
    <property type="project" value="InterPro"/>
</dbReference>
<evidence type="ECO:0000256" key="10">
    <source>
        <dbReference type="SAM" id="Phobius"/>
    </source>
</evidence>
<dbReference type="OrthoDB" id="5839090at2759"/>
<dbReference type="SUPFAM" id="SSF51011">
    <property type="entry name" value="Glycosyl hydrolase domain"/>
    <property type="match status" value="1"/>
</dbReference>
<dbReference type="FunFam" id="3.20.20.80:FF:000138">
    <property type="entry name" value="Putative alpha-glucosidase AgdA"/>
    <property type="match status" value="1"/>
</dbReference>
<dbReference type="GO" id="GO:0005975">
    <property type="term" value="P:carbohydrate metabolic process"/>
    <property type="evidence" value="ECO:0007669"/>
    <property type="project" value="InterPro"/>
</dbReference>
<dbReference type="SUPFAM" id="SSF51445">
    <property type="entry name" value="(Trans)glycosidases"/>
    <property type="match status" value="1"/>
</dbReference>
<gene>
    <name evidence="14" type="ORF">IMSHALPRED_004510</name>
</gene>
<dbReference type="CDD" id="cd06602">
    <property type="entry name" value="GH31_MGAM_SI_GAA"/>
    <property type="match status" value="1"/>
</dbReference>
<dbReference type="AlphaFoldDB" id="A0A8H3I8Q0"/>
<evidence type="ECO:0000256" key="5">
    <source>
        <dbReference type="ARBA" id="ARBA00022801"/>
    </source>
</evidence>
<dbReference type="CDD" id="cd14752">
    <property type="entry name" value="GH31_N"/>
    <property type="match status" value="1"/>
</dbReference>
<dbReference type="EMBL" id="CAJPDT010000022">
    <property type="protein sequence ID" value="CAF9919057.1"/>
    <property type="molecule type" value="Genomic_DNA"/>
</dbReference>
<dbReference type="PANTHER" id="PTHR22762:SF133">
    <property type="entry name" value="P-TYPE DOMAIN-CONTAINING PROTEIN"/>
    <property type="match status" value="1"/>
</dbReference>